<dbReference type="SUPFAM" id="SSF103657">
    <property type="entry name" value="BAR/IMD domain-like"/>
    <property type="match status" value="1"/>
</dbReference>
<proteinExistence type="predicted"/>
<reference evidence="2" key="1">
    <citation type="submission" date="2020-04" db="EMBL/GenBank/DDBJ databases">
        <authorList>
            <person name="Alioto T."/>
            <person name="Alioto T."/>
            <person name="Gomez Garrido J."/>
        </authorList>
    </citation>
    <scope>NUCLEOTIDE SEQUENCE</scope>
    <source>
        <strain evidence="2">A484AB</strain>
    </source>
</reference>
<dbReference type="InterPro" id="IPR027267">
    <property type="entry name" value="AH/BAR_dom_sf"/>
</dbReference>
<dbReference type="PANTHER" id="PTHR15703">
    <property type="entry name" value="RIKEN CDNA 4931406P16 GENE"/>
    <property type="match status" value="1"/>
</dbReference>
<evidence type="ECO:0000313" key="2">
    <source>
        <dbReference type="EMBL" id="CAB4004189.1"/>
    </source>
</evidence>
<keyword evidence="3" id="KW-1185">Reference proteome</keyword>
<gene>
    <name evidence="2" type="ORF">PACLA_8A040314</name>
</gene>
<dbReference type="CDD" id="cd07307">
    <property type="entry name" value="BAR"/>
    <property type="match status" value="1"/>
</dbReference>
<dbReference type="InterPro" id="IPR043385">
    <property type="entry name" value="GARRE1"/>
</dbReference>
<feature type="non-terminal residue" evidence="2">
    <location>
        <position position="1"/>
    </location>
</feature>
<name>A0A6S7HIP6_PARCT</name>
<evidence type="ECO:0000313" key="3">
    <source>
        <dbReference type="Proteomes" id="UP001152795"/>
    </source>
</evidence>
<dbReference type="EMBL" id="CACRXK020004830">
    <property type="protein sequence ID" value="CAB4004189.1"/>
    <property type="molecule type" value="Genomic_DNA"/>
</dbReference>
<dbReference type="OrthoDB" id="5963004at2759"/>
<dbReference type="InterPro" id="IPR031813">
    <property type="entry name" value="DUF4745"/>
</dbReference>
<evidence type="ECO:0000259" key="1">
    <source>
        <dbReference type="Pfam" id="PF15923"/>
    </source>
</evidence>
<organism evidence="2 3">
    <name type="scientific">Paramuricea clavata</name>
    <name type="common">Red gorgonian</name>
    <name type="synonym">Violescent sea-whip</name>
    <dbReference type="NCBI Taxonomy" id="317549"/>
    <lineage>
        <taxon>Eukaryota</taxon>
        <taxon>Metazoa</taxon>
        <taxon>Cnidaria</taxon>
        <taxon>Anthozoa</taxon>
        <taxon>Octocorallia</taxon>
        <taxon>Malacalcyonacea</taxon>
        <taxon>Plexauridae</taxon>
        <taxon>Paramuricea</taxon>
    </lineage>
</organism>
<feature type="domain" description="DUF4745" evidence="1">
    <location>
        <begin position="42"/>
        <end position="121"/>
    </location>
</feature>
<sequence length="543" mass="60680">MADSKCSLPEAWKNGELTADTIGRRHERLLPDVADLEKDLTAVGKSIEGYIDALNNYCSAGCRVSATFAKLLGDTTLSKISQQFQQVTDKLEHKVLNDCNADISSSVLTTLSEFTSLLPAVKQEIGDYKRCKNRHSKCQETLESFAQKDVAASEGKRFQQVKERFSWADRDYTQKQEQLSQCLSSLEGNRIKMVGASLLSLLHTIAQFNGDMSTMLAPLGEYQSVGDYLRDREIAPQLKEATTTWCSFAQSYQSIRENDLSGEDVYNLLKHKKGEKLSMSQKSVLATHVKTLLEDYKKDVDSMDDGPVTIPGGFFKNPAGIRVALKGCCSRLESLAIDGVNLCPSHHDMIATLQLEIPKVQLAVASVGKPWHTVANLEGSDIVQSRQHCLKDLIEPLAKQFDIPFTKESYRSFTLTVLNEACSEKTILASKIAVQLLYGKDDLVVVKLSPDSSKTRNVRLHCKENGVNIEVQLTWWVTSDKSLFSGILEEDDSQPLFEVNTTYSTMIDYMDYLEEKESRLPSITVEYRSCAKQDTQDSTQLQT</sequence>
<dbReference type="Proteomes" id="UP001152795">
    <property type="component" value="Unassembled WGS sequence"/>
</dbReference>
<dbReference type="Pfam" id="PF15923">
    <property type="entry name" value="DUF4745"/>
    <property type="match status" value="1"/>
</dbReference>
<dbReference type="GO" id="GO:1905762">
    <property type="term" value="F:CCR4-NOT complex binding"/>
    <property type="evidence" value="ECO:0007669"/>
    <property type="project" value="TreeGrafter"/>
</dbReference>
<protein>
    <submittedName>
        <fullName evidence="2">PREDICTED: uncharacterized protein KIAA0355-like</fullName>
    </submittedName>
</protein>
<comment type="caution">
    <text evidence="2">The sequence shown here is derived from an EMBL/GenBank/DDBJ whole genome shotgun (WGS) entry which is preliminary data.</text>
</comment>
<accession>A0A6S7HIP6</accession>
<dbReference type="GO" id="GO:0016601">
    <property type="term" value="P:Rac protein signal transduction"/>
    <property type="evidence" value="ECO:0007669"/>
    <property type="project" value="TreeGrafter"/>
</dbReference>
<dbReference type="AlphaFoldDB" id="A0A6S7HIP6"/>
<dbReference type="Gene3D" id="1.20.1270.60">
    <property type="entry name" value="Arfaptin homology (AH) domain/BAR domain"/>
    <property type="match status" value="1"/>
</dbReference>
<dbReference type="PANTHER" id="PTHR15703:SF3">
    <property type="entry name" value="GRANULE ASSOCIATED RAC AND RHOG EFFECTOR PROTEIN 1"/>
    <property type="match status" value="1"/>
</dbReference>